<feature type="region of interest" description="Disordered" evidence="1">
    <location>
        <begin position="251"/>
        <end position="271"/>
    </location>
</feature>
<dbReference type="EMBL" id="KN847041">
    <property type="protein sequence ID" value="KIW30980.1"/>
    <property type="molecule type" value="Genomic_DNA"/>
</dbReference>
<reference evidence="2 3" key="1">
    <citation type="submission" date="2015-01" db="EMBL/GenBank/DDBJ databases">
        <title>The Genome Sequence of Cladophialophora immunda CBS83496.</title>
        <authorList>
            <consortium name="The Broad Institute Genomics Platform"/>
            <person name="Cuomo C."/>
            <person name="de Hoog S."/>
            <person name="Gorbushina A."/>
            <person name="Stielow B."/>
            <person name="Teixiera M."/>
            <person name="Abouelleil A."/>
            <person name="Chapman S.B."/>
            <person name="Priest M."/>
            <person name="Young S.K."/>
            <person name="Wortman J."/>
            <person name="Nusbaum C."/>
            <person name="Birren B."/>
        </authorList>
    </citation>
    <scope>NUCLEOTIDE SEQUENCE [LARGE SCALE GENOMIC DNA]</scope>
    <source>
        <strain evidence="2 3">CBS 83496</strain>
    </source>
</reference>
<evidence type="ECO:0000313" key="3">
    <source>
        <dbReference type="Proteomes" id="UP000054466"/>
    </source>
</evidence>
<dbReference type="VEuPathDB" id="FungiDB:PV07_02665"/>
<name>A0A0D2CLS5_9EURO</name>
<evidence type="ECO:0000313" key="2">
    <source>
        <dbReference type="EMBL" id="KIW30980.1"/>
    </source>
</evidence>
<keyword evidence="3" id="KW-1185">Reference proteome</keyword>
<protein>
    <submittedName>
        <fullName evidence="2">Uncharacterized protein</fullName>
    </submittedName>
</protein>
<dbReference type="AlphaFoldDB" id="A0A0D2CLS5"/>
<evidence type="ECO:0000256" key="1">
    <source>
        <dbReference type="SAM" id="MobiDB-lite"/>
    </source>
</evidence>
<dbReference type="GeneID" id="27341859"/>
<gene>
    <name evidence="2" type="ORF">PV07_02665</name>
</gene>
<accession>A0A0D2CLS5</accession>
<proteinExistence type="predicted"/>
<dbReference type="RefSeq" id="XP_016251196.1">
    <property type="nucleotide sequence ID" value="XM_016389294.1"/>
</dbReference>
<dbReference type="OrthoDB" id="4224127at2759"/>
<organism evidence="2 3">
    <name type="scientific">Cladophialophora immunda</name>
    <dbReference type="NCBI Taxonomy" id="569365"/>
    <lineage>
        <taxon>Eukaryota</taxon>
        <taxon>Fungi</taxon>
        <taxon>Dikarya</taxon>
        <taxon>Ascomycota</taxon>
        <taxon>Pezizomycotina</taxon>
        <taxon>Eurotiomycetes</taxon>
        <taxon>Chaetothyriomycetidae</taxon>
        <taxon>Chaetothyriales</taxon>
        <taxon>Herpotrichiellaceae</taxon>
        <taxon>Cladophialophora</taxon>
    </lineage>
</organism>
<sequence>MSTVRYFDSIPHIVRYGMHDDKTGKSWTLFYRNGVRFKVHVSSEDVSGTSFSETWLELIKPVDVHDRTKSWVRRWESLCDCVITPCLPLLATLAPSSHQWVTLHDYLHTPSYELKLVADDQTAEVVPEITSGPVDRPSYEHSLFKFSEISLLPTNVPQYQAEELLVLGQEKNWRRPPHNVRAPNGDVFYFRPCNNAARHVNTGRITNNSLDIINAYSRLHSESTEVLPAGSAEAVNIPKLRGIVISHANAEPGESSLPSASGDGQARQADDQPRCAGIVLTYVSGAKSLADVTKLFNHPEQTTDLSEYKEKWKEQIAAGIRHLHAHRITVGGRSDPRPWYLINQHTVYIANIGGADKSDSVPGMELKDADAWLMLEGGCTVHPSPEQEAFDDLKFEEEKAMDWTALEKVFQF</sequence>
<dbReference type="Proteomes" id="UP000054466">
    <property type="component" value="Unassembled WGS sequence"/>
</dbReference>
<dbReference type="HOGENOM" id="CLU_652171_0_0_1"/>